<evidence type="ECO:0000313" key="8">
    <source>
        <dbReference type="Proteomes" id="UP000016638"/>
    </source>
</evidence>
<dbReference type="InterPro" id="IPR014721">
    <property type="entry name" value="Ribsml_uS5_D2-typ_fold_subgr"/>
</dbReference>
<organism evidence="7 8">
    <name type="scientific">Olsenella profusa F0195</name>
    <dbReference type="NCBI Taxonomy" id="1125712"/>
    <lineage>
        <taxon>Bacteria</taxon>
        <taxon>Bacillati</taxon>
        <taxon>Actinomycetota</taxon>
        <taxon>Coriobacteriia</taxon>
        <taxon>Coriobacteriales</taxon>
        <taxon>Atopobiaceae</taxon>
        <taxon>Olsenella</taxon>
    </lineage>
</organism>
<dbReference type="OrthoDB" id="250531at2"/>
<feature type="domain" description="GHMP kinase N-terminal" evidence="5">
    <location>
        <begin position="117"/>
        <end position="204"/>
    </location>
</feature>
<dbReference type="Gene3D" id="3.30.230.10">
    <property type="match status" value="1"/>
</dbReference>
<dbReference type="SUPFAM" id="SSF54211">
    <property type="entry name" value="Ribosomal protein S5 domain 2-like"/>
    <property type="match status" value="1"/>
</dbReference>
<dbReference type="Gene3D" id="3.30.70.890">
    <property type="entry name" value="GHMP kinase, C-terminal domain"/>
    <property type="match status" value="1"/>
</dbReference>
<evidence type="ECO:0000259" key="5">
    <source>
        <dbReference type="Pfam" id="PF00288"/>
    </source>
</evidence>
<protein>
    <submittedName>
        <fullName evidence="7">Galactokinase galactose-binding signature</fullName>
    </submittedName>
</protein>
<evidence type="ECO:0000259" key="6">
    <source>
        <dbReference type="Pfam" id="PF10509"/>
    </source>
</evidence>
<dbReference type="InterPro" id="IPR006204">
    <property type="entry name" value="GHMP_kinase_N_dom"/>
</dbReference>
<comment type="caution">
    <text evidence="7">The sequence shown here is derived from an EMBL/GenBank/DDBJ whole genome shotgun (WGS) entry which is preliminary data.</text>
</comment>
<dbReference type="AlphaFoldDB" id="U2TQM0"/>
<feature type="domain" description="Galactokinase N-terminal" evidence="6">
    <location>
        <begin position="30"/>
        <end position="78"/>
    </location>
</feature>
<dbReference type="InterPro" id="IPR006206">
    <property type="entry name" value="Mevalonate/galactokinase"/>
</dbReference>
<dbReference type="InterPro" id="IPR019539">
    <property type="entry name" value="GalKase_N"/>
</dbReference>
<evidence type="ECO:0000256" key="1">
    <source>
        <dbReference type="ARBA" id="ARBA00006566"/>
    </source>
</evidence>
<dbReference type="EMBL" id="AWEZ01000043">
    <property type="protein sequence ID" value="ERL08725.1"/>
    <property type="molecule type" value="Genomic_DNA"/>
</dbReference>
<evidence type="ECO:0000313" key="7">
    <source>
        <dbReference type="EMBL" id="ERL08725.1"/>
    </source>
</evidence>
<dbReference type="InterPro" id="IPR020568">
    <property type="entry name" value="Ribosomal_Su5_D2-typ_SF"/>
</dbReference>
<dbReference type="STRING" id="1125712.HMPREF1316_0354"/>
<gene>
    <name evidence="7" type="ORF">HMPREF1316_0354</name>
</gene>
<name>U2TQM0_9ACTN</name>
<dbReference type="PRINTS" id="PR00473">
    <property type="entry name" value="GALCTOKINASE"/>
</dbReference>
<dbReference type="Pfam" id="PF00288">
    <property type="entry name" value="GHMP_kinases_N"/>
    <property type="match status" value="1"/>
</dbReference>
<comment type="similarity">
    <text evidence="1">Belongs to the GHMP kinase family. GalK subfamily.</text>
</comment>
<dbReference type="PANTHER" id="PTHR10457:SF7">
    <property type="entry name" value="GALACTOKINASE-RELATED"/>
    <property type="match status" value="1"/>
</dbReference>
<sequence>MRVPTIEELGRVYGNGAVGALPRFEALAGAFEERFGVPTDAVSYFSAPGRTEIIGNHTDHNGGKVLAASITMDSICVAVPATGSQVRIVSEGYDEPIVIALNHLDEVKPGPGSMTLVAGMLVALRQAGFTVGGLDAHVSSEVIPSAGVSSSASFEMLVGTVVSHLFNGGGIDCATIARAGQFAENHFWLKASGLMDQMACGVGGTILLDFCDGARYQKVRFSLDDVGYDLVIVNTGRGHADLSAEYSAIPDEMHAVAHALGVEQLCQTSEDALLEALPHLRRELGCDRAILRSFHFFEECRRVDEAAAALGAGDEGRVLDLMRASGNSSWKWLQNTVVPGSAQDQSIPLVLALTELYLRRIGSGVCRVHGGGFAGVIMCALPKRETAGYVDFISSCVGRENVHPMGIRQAGAVRIC</sequence>
<dbReference type="PATRIC" id="fig|1125712.3.peg.981"/>
<keyword evidence="8" id="KW-1185">Reference proteome</keyword>
<dbReference type="InterPro" id="IPR000705">
    <property type="entry name" value="Galactokinase"/>
</dbReference>
<dbReference type="PRINTS" id="PR00959">
    <property type="entry name" value="MEVGALKINASE"/>
</dbReference>
<evidence type="ECO:0000256" key="2">
    <source>
        <dbReference type="ARBA" id="ARBA00022741"/>
    </source>
</evidence>
<dbReference type="Proteomes" id="UP000016638">
    <property type="component" value="Unassembled WGS sequence"/>
</dbReference>
<proteinExistence type="inferred from homology"/>
<dbReference type="SUPFAM" id="SSF55060">
    <property type="entry name" value="GHMP Kinase, C-terminal domain"/>
    <property type="match status" value="1"/>
</dbReference>
<keyword evidence="3 7" id="KW-0808">Transferase</keyword>
<dbReference type="RefSeq" id="WP_021725865.1">
    <property type="nucleotide sequence ID" value="NZ_AWEZ01000043.1"/>
</dbReference>
<evidence type="ECO:0000256" key="3">
    <source>
        <dbReference type="ARBA" id="ARBA00022777"/>
    </source>
</evidence>
<dbReference type="InterPro" id="IPR036554">
    <property type="entry name" value="GHMP_kinase_C_sf"/>
</dbReference>
<dbReference type="Pfam" id="PF10509">
    <property type="entry name" value="GalKase_gal_bdg"/>
    <property type="match status" value="1"/>
</dbReference>
<dbReference type="GO" id="GO:0005829">
    <property type="term" value="C:cytosol"/>
    <property type="evidence" value="ECO:0007669"/>
    <property type="project" value="TreeGrafter"/>
</dbReference>
<keyword evidence="4" id="KW-0067">ATP-binding</keyword>
<accession>U2TQM0</accession>
<dbReference type="PIRSF" id="PIRSF000530">
    <property type="entry name" value="Galactokinase"/>
    <property type="match status" value="1"/>
</dbReference>
<evidence type="ECO:0000256" key="4">
    <source>
        <dbReference type="ARBA" id="ARBA00022840"/>
    </source>
</evidence>
<keyword evidence="3 7" id="KW-0418">Kinase</keyword>
<keyword evidence="2" id="KW-0547">Nucleotide-binding</keyword>
<dbReference type="GO" id="GO:0004335">
    <property type="term" value="F:galactokinase activity"/>
    <property type="evidence" value="ECO:0007669"/>
    <property type="project" value="InterPro"/>
</dbReference>
<dbReference type="GO" id="GO:0006012">
    <property type="term" value="P:galactose metabolic process"/>
    <property type="evidence" value="ECO:0007669"/>
    <property type="project" value="InterPro"/>
</dbReference>
<dbReference type="eggNOG" id="COG0153">
    <property type="taxonomic scope" value="Bacteria"/>
</dbReference>
<dbReference type="PANTHER" id="PTHR10457">
    <property type="entry name" value="MEVALONATE KINASE/GALACTOKINASE"/>
    <property type="match status" value="1"/>
</dbReference>
<dbReference type="GO" id="GO:0005524">
    <property type="term" value="F:ATP binding"/>
    <property type="evidence" value="ECO:0007669"/>
    <property type="project" value="UniProtKB-KW"/>
</dbReference>
<reference evidence="7 8" key="1">
    <citation type="submission" date="2013-08" db="EMBL/GenBank/DDBJ databases">
        <authorList>
            <person name="Durkin A.S."/>
            <person name="Haft D.R."/>
            <person name="McCorrison J."/>
            <person name="Torralba M."/>
            <person name="Gillis M."/>
            <person name="Haft D.H."/>
            <person name="Methe B."/>
            <person name="Sutton G."/>
            <person name="Nelson K.E."/>
        </authorList>
    </citation>
    <scope>NUCLEOTIDE SEQUENCE [LARGE SCALE GENOMIC DNA]</scope>
    <source>
        <strain evidence="7 8">F0195</strain>
    </source>
</reference>